<dbReference type="Proteomes" id="UP000198406">
    <property type="component" value="Unassembled WGS sequence"/>
</dbReference>
<evidence type="ECO:0000313" key="2">
    <source>
        <dbReference type="Proteomes" id="UP000198406"/>
    </source>
</evidence>
<protein>
    <submittedName>
        <fullName evidence="1">Uncharacterized protein</fullName>
    </submittedName>
</protein>
<organism evidence="1 2">
    <name type="scientific">Fistulifera solaris</name>
    <name type="common">Oleaginous diatom</name>
    <dbReference type="NCBI Taxonomy" id="1519565"/>
    <lineage>
        <taxon>Eukaryota</taxon>
        <taxon>Sar</taxon>
        <taxon>Stramenopiles</taxon>
        <taxon>Ochrophyta</taxon>
        <taxon>Bacillariophyta</taxon>
        <taxon>Bacillariophyceae</taxon>
        <taxon>Bacillariophycidae</taxon>
        <taxon>Naviculales</taxon>
        <taxon>Naviculaceae</taxon>
        <taxon>Fistulifera</taxon>
    </lineage>
</organism>
<evidence type="ECO:0000313" key="1">
    <source>
        <dbReference type="EMBL" id="GAX16624.1"/>
    </source>
</evidence>
<reference evidence="1 2" key="1">
    <citation type="journal article" date="2015" name="Plant Cell">
        <title>Oil accumulation by the oleaginous diatom Fistulifera solaris as revealed by the genome and transcriptome.</title>
        <authorList>
            <person name="Tanaka T."/>
            <person name="Maeda Y."/>
            <person name="Veluchamy A."/>
            <person name="Tanaka M."/>
            <person name="Abida H."/>
            <person name="Marechal E."/>
            <person name="Bowler C."/>
            <person name="Muto M."/>
            <person name="Sunaga Y."/>
            <person name="Tanaka M."/>
            <person name="Yoshino T."/>
            <person name="Taniguchi T."/>
            <person name="Fukuda Y."/>
            <person name="Nemoto M."/>
            <person name="Matsumoto M."/>
            <person name="Wong P.S."/>
            <person name="Aburatani S."/>
            <person name="Fujibuchi W."/>
        </authorList>
    </citation>
    <scope>NUCLEOTIDE SEQUENCE [LARGE SCALE GENOMIC DNA]</scope>
    <source>
        <strain evidence="1 2">JPCC DA0580</strain>
    </source>
</reference>
<accession>A0A1Z5JRH7</accession>
<dbReference type="InParanoid" id="A0A1Z5JRH7"/>
<sequence length="353" mass="37356">MSGDFVSRGLQALTDGPTDLDEICAVVQEAFTTDVRCECFGSPERFLSITCDYQSSICGASGENCGRPLIGVSVVEGKMFSSTSCIRDYQRGSRKLMGETCISVTACENPQDGLCGCIASYESQVCSSCNVCEGGAGLSFDCTNVNAEAVSEPCKKIDMDLDLGGGAGILGNFLPEMAGLCTGLERALDNRVSCDCSQAKGGSYTITCKTEEDTQQQDKSVSVLSSVDVIAGAVHTVTACTDHPDPYGKTCTALQFCEHDSERVCSCLATYDDKSCQMCQVCDGGEGVQVDCSNVFEQASVQECQSVKQSTSFEFVPSFPFIESEKNVVKSDATPIHASFAVLIAGFLVLSSV</sequence>
<dbReference type="OrthoDB" id="10539605at2759"/>
<name>A0A1Z5JRH7_FISSO</name>
<proteinExistence type="predicted"/>
<dbReference type="AlphaFoldDB" id="A0A1Z5JRH7"/>
<gene>
    <name evidence="1" type="ORF">FisN_23Lh247</name>
</gene>
<dbReference type="EMBL" id="BDSP01000108">
    <property type="protein sequence ID" value="GAX16624.1"/>
    <property type="molecule type" value="Genomic_DNA"/>
</dbReference>
<comment type="caution">
    <text evidence="1">The sequence shown here is derived from an EMBL/GenBank/DDBJ whole genome shotgun (WGS) entry which is preliminary data.</text>
</comment>
<keyword evidence="2" id="KW-1185">Reference proteome</keyword>